<proteinExistence type="inferred from homology"/>
<dbReference type="AlphaFoldDB" id="A0A7I7XMD7"/>
<comment type="similarity">
    <text evidence="1">Belongs to the class-IV pyridoxal-phosphate-dependent aminotransferase family.</text>
</comment>
<dbReference type="EMBL" id="AP022610">
    <property type="protein sequence ID" value="BBZ30399.1"/>
    <property type="molecule type" value="Genomic_DNA"/>
</dbReference>
<sequence>MTTRSPLVVTLDGKVAAPGEPFVAIDDPMVARGAGVFETLLLRAGVPCLLAAHLERLAGSSAIVGLPPPDAARWRAAVAVACDRWPDADDAVMRLVSGRATGFVMVSELPARVVQARGHGVSAVTVDRGLPAAPGAGWSIAGAKSLSYGIYAAALRHAERLGAGDAVLVSSDGFVLEGPRSSVVVLDRDGVLLTPPTTLPILPGITARALFDVARGRGVSCVERSLRIADLEAAHGVWLVSSVTLAARVHTLDARPLDTTPPMIDVPALIDEAMAARP</sequence>
<dbReference type="KEGG" id="mmag:MMAD_46940"/>
<gene>
    <name evidence="2" type="ORF">MMAD_46940</name>
</gene>
<dbReference type="GO" id="GO:0005829">
    <property type="term" value="C:cytosol"/>
    <property type="evidence" value="ECO:0007669"/>
    <property type="project" value="TreeGrafter"/>
</dbReference>
<name>A0A7I7XMD7_9MYCO</name>
<dbReference type="NCBIfam" id="NF005887">
    <property type="entry name" value="PRK07849.1-2"/>
    <property type="match status" value="1"/>
</dbReference>
<evidence type="ECO:0000313" key="2">
    <source>
        <dbReference type="EMBL" id="BBZ30399.1"/>
    </source>
</evidence>
<protein>
    <submittedName>
        <fullName evidence="2">4-amino-4-deoxychorismate lyase</fullName>
    </submittedName>
</protein>
<keyword evidence="3" id="KW-1185">Reference proteome</keyword>
<reference evidence="2 3" key="1">
    <citation type="journal article" date="2019" name="Emerg. Microbes Infect.">
        <title>Comprehensive subspecies identification of 175 nontuberculous mycobacteria species based on 7547 genomic profiles.</title>
        <authorList>
            <person name="Matsumoto Y."/>
            <person name="Kinjo T."/>
            <person name="Motooka D."/>
            <person name="Nabeya D."/>
            <person name="Jung N."/>
            <person name="Uechi K."/>
            <person name="Horii T."/>
            <person name="Iida T."/>
            <person name="Fujita J."/>
            <person name="Nakamura S."/>
        </authorList>
    </citation>
    <scope>NUCLEOTIDE SEQUENCE [LARGE SCALE GENOMIC DNA]</scope>
    <source>
        <strain evidence="2 3">JCM 13574</strain>
    </source>
</reference>
<evidence type="ECO:0000256" key="1">
    <source>
        <dbReference type="ARBA" id="ARBA00009320"/>
    </source>
</evidence>
<organism evidence="2 3">
    <name type="scientific">Mycolicibacterium madagascariense</name>
    <dbReference type="NCBI Taxonomy" id="212765"/>
    <lineage>
        <taxon>Bacteria</taxon>
        <taxon>Bacillati</taxon>
        <taxon>Actinomycetota</taxon>
        <taxon>Actinomycetes</taxon>
        <taxon>Mycobacteriales</taxon>
        <taxon>Mycobacteriaceae</taxon>
        <taxon>Mycolicibacterium</taxon>
    </lineage>
</organism>
<dbReference type="Gene3D" id="3.20.10.10">
    <property type="entry name" value="D-amino Acid Aminotransferase, subunit A, domain 2"/>
    <property type="match status" value="1"/>
</dbReference>
<dbReference type="SUPFAM" id="SSF56752">
    <property type="entry name" value="D-aminoacid aminotransferase-like PLP-dependent enzymes"/>
    <property type="match status" value="1"/>
</dbReference>
<dbReference type="Gene3D" id="3.30.470.10">
    <property type="match status" value="1"/>
</dbReference>
<dbReference type="PANTHER" id="PTHR42743:SF11">
    <property type="entry name" value="AMINODEOXYCHORISMATE LYASE"/>
    <property type="match status" value="1"/>
</dbReference>
<dbReference type="RefSeq" id="WP_163741672.1">
    <property type="nucleotide sequence ID" value="NZ_AP022610.1"/>
</dbReference>
<dbReference type="InterPro" id="IPR043131">
    <property type="entry name" value="BCAT-like_N"/>
</dbReference>
<dbReference type="PANTHER" id="PTHR42743">
    <property type="entry name" value="AMINO-ACID AMINOTRANSFERASE"/>
    <property type="match status" value="1"/>
</dbReference>
<dbReference type="InterPro" id="IPR043132">
    <property type="entry name" value="BCAT-like_C"/>
</dbReference>
<dbReference type="InterPro" id="IPR001544">
    <property type="entry name" value="Aminotrans_IV"/>
</dbReference>
<dbReference type="GO" id="GO:0046394">
    <property type="term" value="P:carboxylic acid biosynthetic process"/>
    <property type="evidence" value="ECO:0007669"/>
    <property type="project" value="UniProtKB-ARBA"/>
</dbReference>
<evidence type="ECO:0000313" key="3">
    <source>
        <dbReference type="Proteomes" id="UP000466517"/>
    </source>
</evidence>
<keyword evidence="2" id="KW-0456">Lyase</keyword>
<accession>A0A7I7XMD7</accession>
<dbReference type="InterPro" id="IPR036038">
    <property type="entry name" value="Aminotransferase-like"/>
</dbReference>
<dbReference type="InterPro" id="IPR050571">
    <property type="entry name" value="Class-IV_PLP-Dep_Aminotrnsfr"/>
</dbReference>
<dbReference type="Pfam" id="PF01063">
    <property type="entry name" value="Aminotran_4"/>
    <property type="match status" value="1"/>
</dbReference>
<dbReference type="GO" id="GO:0016829">
    <property type="term" value="F:lyase activity"/>
    <property type="evidence" value="ECO:0007669"/>
    <property type="project" value="UniProtKB-KW"/>
</dbReference>
<dbReference type="Proteomes" id="UP000466517">
    <property type="component" value="Chromosome"/>
</dbReference>